<gene>
    <name evidence="2" type="ORF">GPICK_13735</name>
</gene>
<evidence type="ECO:0008006" key="4">
    <source>
        <dbReference type="Google" id="ProtNLM"/>
    </source>
</evidence>
<dbReference type="HOGENOM" id="CLU_1218358_0_0_7"/>
<dbReference type="EMBL" id="CP009788">
    <property type="protein sequence ID" value="AJE04268.1"/>
    <property type="molecule type" value="Genomic_DNA"/>
</dbReference>
<reference evidence="2 3" key="1">
    <citation type="journal article" date="2015" name="Genome Announc.">
        <title>Complete Genome of Geobacter pickeringii G13T, a Metal-Reducing Isolate from Sedimentary Kaolin Deposits.</title>
        <authorList>
            <person name="Badalamenti J.P."/>
            <person name="Bond D.R."/>
        </authorList>
    </citation>
    <scope>NUCLEOTIDE SEQUENCE [LARGE SCALE GENOMIC DNA]</scope>
    <source>
        <strain evidence="2 3">G13</strain>
    </source>
</reference>
<sequence>MGAQRAKGTGGFTLVELLVVMVVAGLVVMAAVTTFIVQNKIAGIQAATSDTQLSGQVTMDMLERDVRMAGYGVNKANAIVTQDNAAATDPLRSVGTDAIQIRYSTAVPLSAPPGTRGSRNYNYYIAKSGEGGLVRQDLVGGTTDTIASNVEDLQVTVTPDVPATGAMQVVLGLMVRSAAKDPAYTVAPPQIGNGIARPADGFRRRVYNSTINPRNYFGS</sequence>
<dbReference type="STRING" id="345632.GPICK_13735"/>
<proteinExistence type="predicted"/>
<keyword evidence="1" id="KW-1133">Transmembrane helix</keyword>
<dbReference type="OrthoDB" id="5416381at2"/>
<keyword evidence="1" id="KW-0812">Transmembrane</keyword>
<dbReference type="PROSITE" id="PS00409">
    <property type="entry name" value="PROKAR_NTER_METHYL"/>
    <property type="match status" value="1"/>
</dbReference>
<dbReference type="SUPFAM" id="SSF54523">
    <property type="entry name" value="Pili subunits"/>
    <property type="match status" value="1"/>
</dbReference>
<evidence type="ECO:0000313" key="2">
    <source>
        <dbReference type="EMBL" id="AJE04268.1"/>
    </source>
</evidence>
<evidence type="ECO:0000313" key="3">
    <source>
        <dbReference type="Proteomes" id="UP000057609"/>
    </source>
</evidence>
<keyword evidence="3" id="KW-1185">Reference proteome</keyword>
<dbReference type="RefSeq" id="WP_039744110.1">
    <property type="nucleotide sequence ID" value="NZ_CP009788.1"/>
</dbReference>
<protein>
    <recommendedName>
        <fullName evidence="4">Pilus assembly protein PilW</fullName>
    </recommendedName>
</protein>
<organism evidence="2 3">
    <name type="scientific">Geobacter pickeringii</name>
    <dbReference type="NCBI Taxonomy" id="345632"/>
    <lineage>
        <taxon>Bacteria</taxon>
        <taxon>Pseudomonadati</taxon>
        <taxon>Thermodesulfobacteriota</taxon>
        <taxon>Desulfuromonadia</taxon>
        <taxon>Geobacterales</taxon>
        <taxon>Geobacteraceae</taxon>
        <taxon>Geobacter</taxon>
    </lineage>
</organism>
<dbReference type="InterPro" id="IPR012902">
    <property type="entry name" value="N_methyl_site"/>
</dbReference>
<dbReference type="InterPro" id="IPR045584">
    <property type="entry name" value="Pilin-like"/>
</dbReference>
<dbReference type="KEGG" id="gpi:GPICK_13735"/>
<dbReference type="AlphaFoldDB" id="A0A0B5BC07"/>
<name>A0A0B5BC07_9BACT</name>
<evidence type="ECO:0000256" key="1">
    <source>
        <dbReference type="SAM" id="Phobius"/>
    </source>
</evidence>
<dbReference type="Proteomes" id="UP000057609">
    <property type="component" value="Chromosome"/>
</dbReference>
<feature type="transmembrane region" description="Helical" evidence="1">
    <location>
        <begin position="12"/>
        <end position="37"/>
    </location>
</feature>
<keyword evidence="1" id="KW-0472">Membrane</keyword>
<dbReference type="Pfam" id="PF07963">
    <property type="entry name" value="N_methyl"/>
    <property type="match status" value="1"/>
</dbReference>
<accession>A0A0B5BC07</accession>
<dbReference type="NCBIfam" id="TIGR02532">
    <property type="entry name" value="IV_pilin_GFxxxE"/>
    <property type="match status" value="1"/>
</dbReference>